<dbReference type="PANTHER" id="PTHR12286">
    <property type="entry name" value="SACCHAROPINE DEHYDROGENASE-LIKE OXIDOREDUCTASE"/>
    <property type="match status" value="1"/>
</dbReference>
<reference evidence="2 3" key="1">
    <citation type="journal article" date="2018" name="Nat. Biotechnol.">
        <title>A standardized bacterial taxonomy based on genome phylogeny substantially revises the tree of life.</title>
        <authorList>
            <person name="Parks D.H."/>
            <person name="Chuvochina M."/>
            <person name="Waite D.W."/>
            <person name="Rinke C."/>
            <person name="Skarshewski A."/>
            <person name="Chaumeil P.A."/>
            <person name="Hugenholtz P."/>
        </authorList>
    </citation>
    <scope>NUCLEOTIDE SEQUENCE [LARGE SCALE GENOMIC DNA]</scope>
    <source>
        <strain evidence="2">UBA9158</strain>
    </source>
</reference>
<evidence type="ECO:0000313" key="2">
    <source>
        <dbReference type="EMBL" id="HAN29217.1"/>
    </source>
</evidence>
<dbReference type="GO" id="GO:0009247">
    <property type="term" value="P:glycolipid biosynthetic process"/>
    <property type="evidence" value="ECO:0007669"/>
    <property type="project" value="TreeGrafter"/>
</dbReference>
<sequence length="410" mass="44228">MTSADREFDIILWGATGFTGQLVAEYLATSYGANGTLRWALAGRNEAKLQAVQQSLMAHTGGMAVPLVVADSDDEQSLRDMVARAAVVCSTVGPYARYGTPLVACCAESGTHYCDLSGEVQWMARVIPAYQAAAAASGARLVHSCGFDSIPSDMGTWFLQRQMVSRQGVAARHVKSRVGRNRGTASGGTIASMLEVLDEARRDKQIRRLLADPYSLCPEGTTGPDGRDQAGARYDADFQRWTCPFIMAAINGRVVRRSHHLLGMPWGEDFRFDEAQLCTSRAQALRNTLGMGGAMLGLSTGPGRKLLQRFLPAPGEGPDREQREAGHYELFFHGVHPDDSARDMRVRVAGQLDPGYGSTARMLAESAVSLAQDPLTCGGGFWTPSSALGEHLLERLTSRAGLTFEEVAIV</sequence>
<dbReference type="InterPro" id="IPR005097">
    <property type="entry name" value="Sacchrp_dh_NADP-bd"/>
</dbReference>
<proteinExistence type="predicted"/>
<organism evidence="2 3">
    <name type="scientific">Haliea salexigens</name>
    <dbReference type="NCBI Taxonomy" id="287487"/>
    <lineage>
        <taxon>Bacteria</taxon>
        <taxon>Pseudomonadati</taxon>
        <taxon>Pseudomonadota</taxon>
        <taxon>Gammaproteobacteria</taxon>
        <taxon>Cellvibrionales</taxon>
        <taxon>Halieaceae</taxon>
        <taxon>Haliea</taxon>
    </lineage>
</organism>
<dbReference type="PANTHER" id="PTHR12286:SF5">
    <property type="entry name" value="SACCHAROPINE DEHYDROGENASE-LIKE OXIDOREDUCTASE"/>
    <property type="match status" value="1"/>
</dbReference>
<comment type="caution">
    <text evidence="2">The sequence shown here is derived from an EMBL/GenBank/DDBJ whole genome shotgun (WGS) entry which is preliminary data.</text>
</comment>
<dbReference type="EMBL" id="DMND01000215">
    <property type="protein sequence ID" value="HAN29217.1"/>
    <property type="molecule type" value="Genomic_DNA"/>
</dbReference>
<dbReference type="Proteomes" id="UP000259273">
    <property type="component" value="Unassembled WGS sequence"/>
</dbReference>
<name>A0A3C1KRC6_9GAMM</name>
<feature type="domain" description="Saccharopine dehydrogenase NADP binding" evidence="1">
    <location>
        <begin position="10"/>
        <end position="139"/>
    </location>
</feature>
<dbReference type="STRING" id="1121937.GCA_000423125_01251"/>
<dbReference type="InterPro" id="IPR051276">
    <property type="entry name" value="Saccharopine_DH-like_oxidrdct"/>
</dbReference>
<accession>A0A3C1KRC6</accession>
<evidence type="ECO:0000259" key="1">
    <source>
        <dbReference type="Pfam" id="PF03435"/>
    </source>
</evidence>
<evidence type="ECO:0000313" key="3">
    <source>
        <dbReference type="Proteomes" id="UP000259273"/>
    </source>
</evidence>
<dbReference type="SUPFAM" id="SSF51735">
    <property type="entry name" value="NAD(P)-binding Rossmann-fold domains"/>
    <property type="match status" value="1"/>
</dbReference>
<gene>
    <name evidence="2" type="ORF">DCP75_16155</name>
</gene>
<dbReference type="InterPro" id="IPR036291">
    <property type="entry name" value="NAD(P)-bd_dom_sf"/>
</dbReference>
<dbReference type="AlphaFoldDB" id="A0A3C1KRC6"/>
<dbReference type="Pfam" id="PF03435">
    <property type="entry name" value="Sacchrp_dh_NADP"/>
    <property type="match status" value="1"/>
</dbReference>
<protein>
    <submittedName>
        <fullName evidence="2">Saccharopine dehydrogenase</fullName>
    </submittedName>
</protein>
<dbReference type="GO" id="GO:0005886">
    <property type="term" value="C:plasma membrane"/>
    <property type="evidence" value="ECO:0007669"/>
    <property type="project" value="TreeGrafter"/>
</dbReference>
<dbReference type="Gene3D" id="3.40.50.720">
    <property type="entry name" value="NAD(P)-binding Rossmann-like Domain"/>
    <property type="match status" value="1"/>
</dbReference>